<evidence type="ECO:0000313" key="2">
    <source>
        <dbReference type="Proteomes" id="UP000527355"/>
    </source>
</evidence>
<dbReference type="EMBL" id="JABWUV010000003">
    <property type="protein sequence ID" value="KAF6369419.1"/>
    <property type="molecule type" value="Genomic_DNA"/>
</dbReference>
<comment type="caution">
    <text evidence="1">The sequence shown here is derived from an EMBL/GenBank/DDBJ whole genome shotgun (WGS) entry which is preliminary data.</text>
</comment>
<organism evidence="1 2">
    <name type="scientific">Myotis myotis</name>
    <name type="common">Greater mouse-eared bat</name>
    <name type="synonym">Vespertilio myotis</name>
    <dbReference type="NCBI Taxonomy" id="51298"/>
    <lineage>
        <taxon>Eukaryota</taxon>
        <taxon>Metazoa</taxon>
        <taxon>Chordata</taxon>
        <taxon>Craniata</taxon>
        <taxon>Vertebrata</taxon>
        <taxon>Euteleostomi</taxon>
        <taxon>Mammalia</taxon>
        <taxon>Eutheria</taxon>
        <taxon>Laurasiatheria</taxon>
        <taxon>Chiroptera</taxon>
        <taxon>Yangochiroptera</taxon>
        <taxon>Vespertilionidae</taxon>
        <taxon>Myotis</taxon>
    </lineage>
</organism>
<evidence type="ECO:0000313" key="1">
    <source>
        <dbReference type="EMBL" id="KAF6369419.1"/>
    </source>
</evidence>
<protein>
    <submittedName>
        <fullName evidence="1">Uncharacterized protein</fullName>
    </submittedName>
</protein>
<reference evidence="1 2" key="1">
    <citation type="journal article" date="2020" name="Nature">
        <title>Six reference-quality genomes reveal evolution of bat adaptations.</title>
        <authorList>
            <person name="Jebb D."/>
            <person name="Huang Z."/>
            <person name="Pippel M."/>
            <person name="Hughes G.M."/>
            <person name="Lavrichenko K."/>
            <person name="Devanna P."/>
            <person name="Winkler S."/>
            <person name="Jermiin L.S."/>
            <person name="Skirmuntt E.C."/>
            <person name="Katzourakis A."/>
            <person name="Burkitt-Gray L."/>
            <person name="Ray D.A."/>
            <person name="Sullivan K.A.M."/>
            <person name="Roscito J.G."/>
            <person name="Kirilenko B.M."/>
            <person name="Davalos L.M."/>
            <person name="Corthals A.P."/>
            <person name="Power M.L."/>
            <person name="Jones G."/>
            <person name="Ransome R.D."/>
            <person name="Dechmann D.K.N."/>
            <person name="Locatelli A.G."/>
            <person name="Puechmaille S.J."/>
            <person name="Fedrigo O."/>
            <person name="Jarvis E.D."/>
            <person name="Hiller M."/>
            <person name="Vernes S.C."/>
            <person name="Myers E.W."/>
            <person name="Teeling E.C."/>
        </authorList>
    </citation>
    <scope>NUCLEOTIDE SEQUENCE [LARGE SCALE GENOMIC DNA]</scope>
    <source>
        <strain evidence="1">MMyoMyo1</strain>
        <tissue evidence="1">Flight muscle</tissue>
    </source>
</reference>
<dbReference type="AlphaFoldDB" id="A0A7J7Z5N0"/>
<gene>
    <name evidence="1" type="ORF">mMyoMyo1_010757</name>
</gene>
<accession>A0A7J7Z5N0</accession>
<name>A0A7J7Z5N0_MYOMY</name>
<proteinExistence type="predicted"/>
<dbReference type="Proteomes" id="UP000527355">
    <property type="component" value="Unassembled WGS sequence"/>
</dbReference>
<keyword evidence="2" id="KW-1185">Reference proteome</keyword>
<sequence>MALAKTLFLHTTGKTRTPPGRYFLLMSLRSLLAFLAWERALCCCPLHIYLLCLLAERKANGHCIHKYHRPTEAAAEFLSLAPSLTICNLKKSLSLARLPLKEVKANTLKNQSVFCGKGEENSELA</sequence>